<dbReference type="RefSeq" id="WP_224528155.1">
    <property type="nucleotide sequence ID" value="NZ_JAIUJR010000004.1"/>
</dbReference>
<protein>
    <submittedName>
        <fullName evidence="1">Uncharacterized protein</fullName>
    </submittedName>
</protein>
<evidence type="ECO:0000313" key="1">
    <source>
        <dbReference type="EMBL" id="MCA0132548.1"/>
    </source>
</evidence>
<sequence length="117" mass="13617">MKTIHIILALFSLLPSNKSDILNPQDIQKEVIEGIFDGYDEEDGYSFLVIDKESETESVMYFSEVLEAVLKEFDLKSTNLVGKKFEITYEIEELEELDDEEYGESYEKYTIVKLVKK</sequence>
<reference evidence="2" key="1">
    <citation type="submission" date="2023-07" db="EMBL/GenBank/DDBJ databases">
        <authorList>
            <person name="Yue Y."/>
        </authorList>
    </citation>
    <scope>NUCLEOTIDE SEQUENCE [LARGE SCALE GENOMIC DNA]</scope>
    <source>
        <strain evidence="2">D23</strain>
    </source>
</reference>
<gene>
    <name evidence="1" type="ORF">LBU54_08120</name>
</gene>
<keyword evidence="2" id="KW-1185">Reference proteome</keyword>
<dbReference type="EMBL" id="JAIUJR010000004">
    <property type="protein sequence ID" value="MCA0132548.1"/>
    <property type="molecule type" value="Genomic_DNA"/>
</dbReference>
<dbReference type="Proteomes" id="UP001198901">
    <property type="component" value="Unassembled WGS sequence"/>
</dbReference>
<proteinExistence type="predicted"/>
<organism evidence="1 2">
    <name type="scientific">Winogradskyella alexanderae</name>
    <dbReference type="NCBI Taxonomy" id="2877123"/>
    <lineage>
        <taxon>Bacteria</taxon>
        <taxon>Pseudomonadati</taxon>
        <taxon>Bacteroidota</taxon>
        <taxon>Flavobacteriia</taxon>
        <taxon>Flavobacteriales</taxon>
        <taxon>Flavobacteriaceae</taxon>
        <taxon>Winogradskyella</taxon>
    </lineage>
</organism>
<evidence type="ECO:0000313" key="2">
    <source>
        <dbReference type="Proteomes" id="UP001198901"/>
    </source>
</evidence>
<name>A0ABS7XT01_9FLAO</name>
<comment type="caution">
    <text evidence="1">The sequence shown here is derived from an EMBL/GenBank/DDBJ whole genome shotgun (WGS) entry which is preliminary data.</text>
</comment>
<accession>A0ABS7XT01</accession>